<proteinExistence type="predicted"/>
<gene>
    <name evidence="2" type="ORF">BT67DRAFT_440178</name>
</gene>
<protein>
    <submittedName>
        <fullName evidence="2">Uncharacterized protein</fullName>
    </submittedName>
</protein>
<name>A0AAN6ZFJ1_9PEZI</name>
<comment type="caution">
    <text evidence="2">The sequence shown here is derived from an EMBL/GenBank/DDBJ whole genome shotgun (WGS) entry which is preliminary data.</text>
</comment>
<reference evidence="2" key="1">
    <citation type="journal article" date="2023" name="Mol. Phylogenet. Evol.">
        <title>Genome-scale phylogeny and comparative genomics of the fungal order Sordariales.</title>
        <authorList>
            <person name="Hensen N."/>
            <person name="Bonometti L."/>
            <person name="Westerberg I."/>
            <person name="Brannstrom I.O."/>
            <person name="Guillou S."/>
            <person name="Cros-Aarteil S."/>
            <person name="Calhoun S."/>
            <person name="Haridas S."/>
            <person name="Kuo A."/>
            <person name="Mondo S."/>
            <person name="Pangilinan J."/>
            <person name="Riley R."/>
            <person name="LaButti K."/>
            <person name="Andreopoulos B."/>
            <person name="Lipzen A."/>
            <person name="Chen C."/>
            <person name="Yan M."/>
            <person name="Daum C."/>
            <person name="Ng V."/>
            <person name="Clum A."/>
            <person name="Steindorff A."/>
            <person name="Ohm R.A."/>
            <person name="Martin F."/>
            <person name="Silar P."/>
            <person name="Natvig D.O."/>
            <person name="Lalanne C."/>
            <person name="Gautier V."/>
            <person name="Ament-Velasquez S.L."/>
            <person name="Kruys A."/>
            <person name="Hutchinson M.I."/>
            <person name="Powell A.J."/>
            <person name="Barry K."/>
            <person name="Miller A.N."/>
            <person name="Grigoriev I.V."/>
            <person name="Debuchy R."/>
            <person name="Gladieux P."/>
            <person name="Hiltunen Thoren M."/>
            <person name="Johannesson H."/>
        </authorList>
    </citation>
    <scope>NUCLEOTIDE SEQUENCE</scope>
    <source>
        <strain evidence="2">CBS 123565</strain>
    </source>
</reference>
<sequence>MATDSGSAANTASTVPMPDGWTDVYQEMGGDEEWGSVNGTSAHAVVGLGLGKPTPLLGRKLGEGGVLYFLSADARPAELYFWEPETGEVFRVTDPTNLDDIKKLISANNFKAIKRDEVEDTSCEERSAHLTAFFAAQGPSKQAPGLSVV</sequence>
<organism evidence="2 3">
    <name type="scientific">Trichocladium antarcticum</name>
    <dbReference type="NCBI Taxonomy" id="1450529"/>
    <lineage>
        <taxon>Eukaryota</taxon>
        <taxon>Fungi</taxon>
        <taxon>Dikarya</taxon>
        <taxon>Ascomycota</taxon>
        <taxon>Pezizomycotina</taxon>
        <taxon>Sordariomycetes</taxon>
        <taxon>Sordariomycetidae</taxon>
        <taxon>Sordariales</taxon>
        <taxon>Chaetomiaceae</taxon>
        <taxon>Trichocladium</taxon>
    </lineage>
</organism>
<evidence type="ECO:0000313" key="2">
    <source>
        <dbReference type="EMBL" id="KAK4136043.1"/>
    </source>
</evidence>
<evidence type="ECO:0000256" key="1">
    <source>
        <dbReference type="SAM" id="MobiDB-lite"/>
    </source>
</evidence>
<feature type="compositionally biased region" description="Polar residues" evidence="1">
    <location>
        <begin position="1"/>
        <end position="14"/>
    </location>
</feature>
<dbReference type="AlphaFoldDB" id="A0AAN6ZFJ1"/>
<accession>A0AAN6ZFJ1</accession>
<evidence type="ECO:0000313" key="3">
    <source>
        <dbReference type="Proteomes" id="UP001304895"/>
    </source>
</evidence>
<feature type="region of interest" description="Disordered" evidence="1">
    <location>
        <begin position="1"/>
        <end position="20"/>
    </location>
</feature>
<dbReference type="Proteomes" id="UP001304895">
    <property type="component" value="Unassembled WGS sequence"/>
</dbReference>
<dbReference type="EMBL" id="MU853404">
    <property type="protein sequence ID" value="KAK4136043.1"/>
    <property type="molecule type" value="Genomic_DNA"/>
</dbReference>
<keyword evidence="3" id="KW-1185">Reference proteome</keyword>
<reference evidence="2" key="2">
    <citation type="submission" date="2023-05" db="EMBL/GenBank/DDBJ databases">
        <authorList>
            <consortium name="Lawrence Berkeley National Laboratory"/>
            <person name="Steindorff A."/>
            <person name="Hensen N."/>
            <person name="Bonometti L."/>
            <person name="Westerberg I."/>
            <person name="Brannstrom I.O."/>
            <person name="Guillou S."/>
            <person name="Cros-Aarteil S."/>
            <person name="Calhoun S."/>
            <person name="Haridas S."/>
            <person name="Kuo A."/>
            <person name="Mondo S."/>
            <person name="Pangilinan J."/>
            <person name="Riley R."/>
            <person name="Labutti K."/>
            <person name="Andreopoulos B."/>
            <person name="Lipzen A."/>
            <person name="Chen C."/>
            <person name="Yanf M."/>
            <person name="Daum C."/>
            <person name="Ng V."/>
            <person name="Clum A."/>
            <person name="Ohm R."/>
            <person name="Martin F."/>
            <person name="Silar P."/>
            <person name="Natvig D."/>
            <person name="Lalanne C."/>
            <person name="Gautier V."/>
            <person name="Ament-Velasquez S.L."/>
            <person name="Kruys A."/>
            <person name="Hutchinson M.I."/>
            <person name="Powell A.J."/>
            <person name="Barry K."/>
            <person name="Miller A.N."/>
            <person name="Grigoriev I.V."/>
            <person name="Debuchy R."/>
            <person name="Gladieux P."/>
            <person name="Thoren M.H."/>
            <person name="Johannesson H."/>
        </authorList>
    </citation>
    <scope>NUCLEOTIDE SEQUENCE</scope>
    <source>
        <strain evidence="2">CBS 123565</strain>
    </source>
</reference>